<accession>D8MBS9</accession>
<evidence type="ECO:0000259" key="1">
    <source>
        <dbReference type="Pfam" id="PF02268"/>
    </source>
</evidence>
<dbReference type="AlphaFoldDB" id="D8MBS9"/>
<dbReference type="GO" id="GO:0005672">
    <property type="term" value="C:transcription factor TFIIA complex"/>
    <property type="evidence" value="ECO:0007669"/>
    <property type="project" value="InterPro"/>
</dbReference>
<organism evidence="2">
    <name type="scientific">Blastocystis hominis</name>
    <dbReference type="NCBI Taxonomy" id="12968"/>
    <lineage>
        <taxon>Eukaryota</taxon>
        <taxon>Sar</taxon>
        <taxon>Stramenopiles</taxon>
        <taxon>Bigyra</taxon>
        <taxon>Opalozoa</taxon>
        <taxon>Opalinata</taxon>
        <taxon>Blastocystidae</taxon>
        <taxon>Blastocystis</taxon>
    </lineage>
</organism>
<proteinExistence type="predicted"/>
<dbReference type="Pfam" id="PF02268">
    <property type="entry name" value="TFIIA_gamma_N"/>
    <property type="match status" value="1"/>
</dbReference>
<dbReference type="InterPro" id="IPR003194">
    <property type="entry name" value="TFIIA_gsu"/>
</dbReference>
<dbReference type="RefSeq" id="XP_012899566.1">
    <property type="nucleotide sequence ID" value="XM_013044112.1"/>
</dbReference>
<name>D8MBS9_BLAHO</name>
<gene>
    <name evidence="2" type="ORF">GSBLH_T00005112001</name>
</gene>
<evidence type="ECO:0000313" key="2">
    <source>
        <dbReference type="EMBL" id="CBK25518.2"/>
    </source>
</evidence>
<dbReference type="Proteomes" id="UP000008312">
    <property type="component" value="Unassembled WGS sequence"/>
</dbReference>
<dbReference type="InterPro" id="IPR009083">
    <property type="entry name" value="TFIIA_a-hlx"/>
</dbReference>
<dbReference type="Gene3D" id="1.10.287.190">
    <property type="entry name" value="Transcription factor IIA gamma subunit, alpha-helical domain"/>
    <property type="match status" value="1"/>
</dbReference>
<feature type="domain" description="Transcription initiation factor IIA gamma subunit N-terminal" evidence="1">
    <location>
        <begin position="8"/>
        <end position="51"/>
    </location>
</feature>
<dbReference type="InterPro" id="IPR015872">
    <property type="entry name" value="TFIIA_gsu_N"/>
</dbReference>
<dbReference type="GeneID" id="24922092"/>
<dbReference type="PANTHER" id="PTHR10966">
    <property type="entry name" value="TRANSCRIPTION INITIATION FACTOR IIA SUBUNIT 2"/>
    <property type="match status" value="1"/>
</dbReference>
<reference evidence="2" key="1">
    <citation type="submission" date="2010-02" db="EMBL/GenBank/DDBJ databases">
        <title>Sequencing and annotation of the Blastocystis hominis genome.</title>
        <authorList>
            <person name="Wincker P."/>
        </authorList>
    </citation>
    <scope>NUCLEOTIDE SEQUENCE</scope>
    <source>
        <strain evidence="2">Singapore isolate B</strain>
    </source>
</reference>
<dbReference type="InParanoid" id="D8MBS9"/>
<evidence type="ECO:0000313" key="3">
    <source>
        <dbReference type="Proteomes" id="UP000008312"/>
    </source>
</evidence>
<keyword evidence="3" id="KW-1185">Reference proteome</keyword>
<dbReference type="InterPro" id="IPR015871">
    <property type="entry name" value="TFIIA_gsu_C"/>
</dbReference>
<dbReference type="CDD" id="cd10145">
    <property type="entry name" value="TFIIA_gamma_N"/>
    <property type="match status" value="1"/>
</dbReference>
<dbReference type="SUPFAM" id="SSF47396">
    <property type="entry name" value="Transcription factor IIA (TFIIA), alpha-helical domain"/>
    <property type="match status" value="1"/>
</dbReference>
<dbReference type="GO" id="GO:0006367">
    <property type="term" value="P:transcription initiation at RNA polymerase II promoter"/>
    <property type="evidence" value="ECO:0007669"/>
    <property type="project" value="InterPro"/>
</dbReference>
<dbReference type="EMBL" id="FN668691">
    <property type="protein sequence ID" value="CBK25518.2"/>
    <property type="molecule type" value="Genomic_DNA"/>
</dbReference>
<sequence length="187" mass="21804">MSAVVPKVYRFSELGSSLNSALTKMVQEGKITEEQKELVMLKFDNSMSQELSRRRNELPRAQLRGDIQFYKRLYDTWSFSLLNWCMDVEGSESYTEQTAKFFSTLAPKLSFVCLKKHSSDDVCDAYGVDVFDFCCRCDFDFDFDFCCRCDFDFDFDCDCDFCCVPFLFDDFYFHFHTALVSLGQEPG</sequence>
<protein>
    <recommendedName>
        <fullName evidence="1">Transcription initiation factor IIA gamma subunit N-terminal domain-containing protein</fullName>
    </recommendedName>
</protein>
<dbReference type="CDD" id="cd10014">
    <property type="entry name" value="TFIIA_gamma_C"/>
    <property type="match status" value="1"/>
</dbReference>